<evidence type="ECO:0000256" key="4">
    <source>
        <dbReference type="ARBA" id="ARBA00022490"/>
    </source>
</evidence>
<dbReference type="Proteomes" id="UP000507470">
    <property type="component" value="Unassembled WGS sequence"/>
</dbReference>
<dbReference type="InterPro" id="IPR001943">
    <property type="entry name" value="UVR_dom"/>
</dbReference>
<dbReference type="InterPro" id="IPR034085">
    <property type="entry name" value="TOG"/>
</dbReference>
<evidence type="ECO:0000256" key="3">
    <source>
        <dbReference type="ARBA" id="ARBA00004647"/>
    </source>
</evidence>
<dbReference type="GO" id="GO:0000922">
    <property type="term" value="C:spindle pole"/>
    <property type="evidence" value="ECO:0007669"/>
    <property type="project" value="UniProtKB-SubCell"/>
</dbReference>
<evidence type="ECO:0000256" key="8">
    <source>
        <dbReference type="ARBA" id="ARBA00023273"/>
    </source>
</evidence>
<evidence type="ECO:0000256" key="7">
    <source>
        <dbReference type="ARBA" id="ARBA00023212"/>
    </source>
</evidence>
<keyword evidence="5" id="KW-0677">Repeat</keyword>
<dbReference type="InterPro" id="IPR048739">
    <property type="entry name" value="CEP104_N"/>
</dbReference>
<proteinExistence type="predicted"/>
<gene>
    <name evidence="14" type="ORF">MCOR_38350</name>
</gene>
<dbReference type="GO" id="GO:0005929">
    <property type="term" value="C:cilium"/>
    <property type="evidence" value="ECO:0007669"/>
    <property type="project" value="UniProtKB-SubCell"/>
</dbReference>
<feature type="compositionally biased region" description="Basic and acidic residues" evidence="12">
    <location>
        <begin position="335"/>
        <end position="351"/>
    </location>
</feature>
<evidence type="ECO:0000256" key="1">
    <source>
        <dbReference type="ARBA" id="ARBA00004114"/>
    </source>
</evidence>
<keyword evidence="6" id="KW-0175">Coiled coil</keyword>
<dbReference type="Gene3D" id="1.25.10.10">
    <property type="entry name" value="Leucine-rich Repeat Variant"/>
    <property type="match status" value="1"/>
</dbReference>
<evidence type="ECO:0000259" key="13">
    <source>
        <dbReference type="PROSITE" id="PS50151"/>
    </source>
</evidence>
<dbReference type="PANTHER" id="PTHR13371">
    <property type="entry name" value="GLYCINE-, GLUTAMATE-, THIENYLCYCLOHEXYLPIPERIDINE-BINDING PROTEIN"/>
    <property type="match status" value="1"/>
</dbReference>
<protein>
    <recommendedName>
        <fullName evidence="11">Centrosomal protein of 104 kDa</fullName>
    </recommendedName>
</protein>
<evidence type="ECO:0000256" key="9">
    <source>
        <dbReference type="ARBA" id="ARBA00059645"/>
    </source>
</evidence>
<evidence type="ECO:0000256" key="2">
    <source>
        <dbReference type="ARBA" id="ARBA00004138"/>
    </source>
</evidence>
<feature type="compositionally biased region" description="Basic residues" evidence="12">
    <location>
        <begin position="934"/>
        <end position="947"/>
    </location>
</feature>
<dbReference type="Pfam" id="PF21039">
    <property type="entry name" value="CEP104_ZnF"/>
    <property type="match status" value="1"/>
</dbReference>
<feature type="domain" description="UVR" evidence="13">
    <location>
        <begin position="207"/>
        <end position="242"/>
    </location>
</feature>
<reference evidence="14 15" key="1">
    <citation type="submission" date="2020-06" db="EMBL/GenBank/DDBJ databases">
        <authorList>
            <person name="Li R."/>
            <person name="Bekaert M."/>
        </authorList>
    </citation>
    <scope>NUCLEOTIDE SEQUENCE [LARGE SCALE GENOMIC DNA]</scope>
    <source>
        <strain evidence="15">wild</strain>
    </source>
</reference>
<organism evidence="14 15">
    <name type="scientific">Mytilus coruscus</name>
    <name type="common">Sea mussel</name>
    <dbReference type="NCBI Taxonomy" id="42192"/>
    <lineage>
        <taxon>Eukaryota</taxon>
        <taxon>Metazoa</taxon>
        <taxon>Spiralia</taxon>
        <taxon>Lophotrochozoa</taxon>
        <taxon>Mollusca</taxon>
        <taxon>Bivalvia</taxon>
        <taxon>Autobranchia</taxon>
        <taxon>Pteriomorphia</taxon>
        <taxon>Mytilida</taxon>
        <taxon>Mytiloidea</taxon>
        <taxon>Mytilidae</taxon>
        <taxon>Mytilinae</taxon>
        <taxon>Mytilus</taxon>
    </lineage>
</organism>
<feature type="compositionally biased region" description="Basic and acidic residues" evidence="12">
    <location>
        <begin position="691"/>
        <end position="710"/>
    </location>
</feature>
<dbReference type="InterPro" id="IPR011989">
    <property type="entry name" value="ARM-like"/>
</dbReference>
<feature type="compositionally biased region" description="Low complexity" evidence="12">
    <location>
        <begin position="317"/>
        <end position="326"/>
    </location>
</feature>
<dbReference type="FunFam" id="1.25.10.10:FF:000200">
    <property type="entry name" value="Centrosomal protein of 104 kDa"/>
    <property type="match status" value="1"/>
</dbReference>
<dbReference type="InterPro" id="IPR008979">
    <property type="entry name" value="Galactose-bd-like_sf"/>
</dbReference>
<feature type="region of interest" description="Disordered" evidence="12">
    <location>
        <begin position="906"/>
        <end position="947"/>
    </location>
</feature>
<comment type="subunit">
    <text evidence="10">Interacts with CCP110 and CEP97. Interacts with ARMC9, TOGARAM1, CCDC66 and CSPP1.</text>
</comment>
<keyword evidence="15" id="KW-1185">Reference proteome</keyword>
<evidence type="ECO:0000313" key="15">
    <source>
        <dbReference type="Proteomes" id="UP000507470"/>
    </source>
</evidence>
<dbReference type="SMART" id="SM01349">
    <property type="entry name" value="TOG"/>
    <property type="match status" value="1"/>
</dbReference>
<dbReference type="InterPro" id="IPR052607">
    <property type="entry name" value="CEP104-like"/>
</dbReference>
<dbReference type="Pfam" id="PF21040">
    <property type="entry name" value="CEP104-like_TOG"/>
    <property type="match status" value="1"/>
</dbReference>
<keyword evidence="7" id="KW-0206">Cytoskeleton</keyword>
<dbReference type="PANTHER" id="PTHR13371:SF0">
    <property type="entry name" value="CENTROSOMAL PROTEIN OF 104 KDA"/>
    <property type="match status" value="1"/>
</dbReference>
<evidence type="ECO:0000256" key="12">
    <source>
        <dbReference type="SAM" id="MobiDB-lite"/>
    </source>
</evidence>
<comment type="subcellular location">
    <subcellularLocation>
        <location evidence="2">Cell projection</location>
        <location evidence="2">Cilium</location>
    </subcellularLocation>
    <subcellularLocation>
        <location evidence="1">Cytoplasm</location>
        <location evidence="1">Cytoskeleton</location>
        <location evidence="1">Microtubule organizing center</location>
        <location evidence="1">Centrosome</location>
        <location evidence="1">Centriole</location>
    </subcellularLocation>
    <subcellularLocation>
        <location evidence="3">Cytoplasm</location>
        <location evidence="3">Cytoskeleton</location>
        <location evidence="3">Spindle pole</location>
    </subcellularLocation>
</comment>
<feature type="region of interest" description="Disordered" evidence="12">
    <location>
        <begin position="300"/>
        <end position="391"/>
    </location>
</feature>
<dbReference type="EMBL" id="CACVKT020006975">
    <property type="protein sequence ID" value="CAC5404583.1"/>
    <property type="molecule type" value="Genomic_DNA"/>
</dbReference>
<feature type="region of interest" description="Disordered" evidence="12">
    <location>
        <begin position="684"/>
        <end position="720"/>
    </location>
</feature>
<dbReference type="Pfam" id="PF21038">
    <property type="entry name" value="CEP104_N"/>
    <property type="match status" value="1"/>
</dbReference>
<dbReference type="OrthoDB" id="66599at2759"/>
<dbReference type="AlphaFoldDB" id="A0A6J8D774"/>
<dbReference type="InterPro" id="IPR048738">
    <property type="entry name" value="CEP104_Znf"/>
</dbReference>
<dbReference type="SUPFAM" id="SSF49785">
    <property type="entry name" value="Galactose-binding domain-like"/>
    <property type="match status" value="1"/>
</dbReference>
<keyword evidence="8" id="KW-0966">Cell projection</keyword>
<dbReference type="GO" id="GO:0005814">
    <property type="term" value="C:centriole"/>
    <property type="evidence" value="ECO:0007669"/>
    <property type="project" value="UniProtKB-SubCell"/>
</dbReference>
<keyword evidence="4" id="KW-0963">Cytoplasm</keyword>
<evidence type="ECO:0000256" key="6">
    <source>
        <dbReference type="ARBA" id="ARBA00023054"/>
    </source>
</evidence>
<evidence type="ECO:0000256" key="5">
    <source>
        <dbReference type="ARBA" id="ARBA00022737"/>
    </source>
</evidence>
<accession>A0A6J8D774</accession>
<feature type="compositionally biased region" description="Polar residues" evidence="12">
    <location>
        <begin position="922"/>
        <end position="932"/>
    </location>
</feature>
<evidence type="ECO:0000256" key="11">
    <source>
        <dbReference type="ARBA" id="ARBA00068547"/>
    </source>
</evidence>
<dbReference type="PROSITE" id="PS50151">
    <property type="entry name" value="UVR"/>
    <property type="match status" value="1"/>
</dbReference>
<evidence type="ECO:0000256" key="10">
    <source>
        <dbReference type="ARBA" id="ARBA00065345"/>
    </source>
</evidence>
<name>A0A6J8D774_MYTCO</name>
<evidence type="ECO:0000313" key="14">
    <source>
        <dbReference type="EMBL" id="CAC5404583.1"/>
    </source>
</evidence>
<comment type="function">
    <text evidence="9">Required for ciliogenesis and for structural integrity at the ciliary tip.</text>
</comment>
<sequence length="947" mass="108342">MPRKLPFRVIHASGQDESYRASELNYHSPLTKGWQASRYCLYPQDIVLQLDQRCRLRKIQILSHQYLIATKIEFFVGDVPEDMSPNLENARYTRLGYVSLSDNEKTGFKARELKSVHVDAVGLYLKLNIHKNHINKYNIYNQVGIIAINVIGETLKGPSDFMDPEYYLDPDRKGQLDDLGLDTYNKPDYISPLDDLAFDMYQDPEIAGIIRKLEKKKQEAVLQERFDYAKRLKSAITELQKVGEKLGKYEVEKRQAVENEDYDKAKLKKVQMDEYRLQVYRDLNLADLLETTGSRHPQVIDLEPIRQATPPRLLELTPRSPIQRSPPRTPPPRTPYDERPLPALKSKETPRELPSTPPQRTSYDERPLPVKPPAVPDEEPEPAETAVGITGEPEPLTEKDLREASAAIDVFGEQLVSKAYSKTWSYREDALLAVYKQMQDLPATAPKDEAKSMMRASIFLVKKAIDDKVYAVFKAGLHLLKMILTEYVPKHKIPKQDTVWAVEKSMQNLLHKSGDTAVRNRDDAKNFVLEMARYPEVKPTNCVPHEAVKPMKNTVAPRLGQSRCEIVEMLYKDLGIKTNSGLNIDNMMQFCVAALGHHAGEVRDVSERIIKALYKEERQAVKDYLPADDDKTRKITLYRQLFEYFDKVDGKPSKADVRKQRSDEETKKQAEIEALQKQLQSLKDMASGKQPVDENLLKADKNKKKNEPPKKSKVINKKPAADDDDTSVYNMDNICIFCGERNEIFVYSVVRGMKVLQKKDLIYINYAFSVFVYSVVRGMKVLQKKDLIYINLCFVFSICIFCGERNESFTEEGLDLHYWKHCPMLKRCTNCKQVVEIATYTDHLLNECEAKNNYSKCNRCTEAIPKSEYDQHVSEKSCNAAKSSSNHCPLCHQNVSSGEDGWKNHLMGKDGCKQNPRRLLSLNKNPSTGGTSKNKPKATGKNKKTPR</sequence>